<evidence type="ECO:0000256" key="5">
    <source>
        <dbReference type="ARBA" id="ARBA00022989"/>
    </source>
</evidence>
<keyword evidence="5 8" id="KW-1133">Transmembrane helix</keyword>
<organism evidence="9 10">
    <name type="scientific">Saitozyma podzolica</name>
    <dbReference type="NCBI Taxonomy" id="1890683"/>
    <lineage>
        <taxon>Eukaryota</taxon>
        <taxon>Fungi</taxon>
        <taxon>Dikarya</taxon>
        <taxon>Basidiomycota</taxon>
        <taxon>Agaricomycotina</taxon>
        <taxon>Tremellomycetes</taxon>
        <taxon>Tremellales</taxon>
        <taxon>Trimorphomycetaceae</taxon>
        <taxon>Saitozyma</taxon>
    </lineage>
</organism>
<dbReference type="GO" id="GO:0005789">
    <property type="term" value="C:endoplasmic reticulum membrane"/>
    <property type="evidence" value="ECO:0007669"/>
    <property type="project" value="UniProtKB-SubCell"/>
</dbReference>
<keyword evidence="4" id="KW-0256">Endoplasmic reticulum</keyword>
<dbReference type="InterPro" id="IPR006716">
    <property type="entry name" value="ERG2_sigma1_rcpt-like"/>
</dbReference>
<dbReference type="Proteomes" id="UP000279259">
    <property type="component" value="Unassembled WGS sequence"/>
</dbReference>
<evidence type="ECO:0000256" key="4">
    <source>
        <dbReference type="ARBA" id="ARBA00022824"/>
    </source>
</evidence>
<keyword evidence="3 8" id="KW-0812">Transmembrane</keyword>
<dbReference type="PANTHER" id="PTHR10868:SF1">
    <property type="entry name" value="SIGMA NON-OPIOID INTRACELLULAR RECEPTOR 1"/>
    <property type="match status" value="1"/>
</dbReference>
<comment type="similarity">
    <text evidence="2">Belongs to the ERG2 family.</text>
</comment>
<evidence type="ECO:0000256" key="6">
    <source>
        <dbReference type="ARBA" id="ARBA00023136"/>
    </source>
</evidence>
<protein>
    <submittedName>
        <fullName evidence="9">C-8 sterol isomerase</fullName>
    </submittedName>
</protein>
<evidence type="ECO:0000256" key="1">
    <source>
        <dbReference type="ARBA" id="ARBA00004586"/>
    </source>
</evidence>
<dbReference type="EMBL" id="RSCD01000028">
    <property type="protein sequence ID" value="RSH82144.1"/>
    <property type="molecule type" value="Genomic_DNA"/>
</dbReference>
<comment type="pathway">
    <text evidence="7">Steroid metabolism; ergosterol biosynthesis.</text>
</comment>
<evidence type="ECO:0000313" key="9">
    <source>
        <dbReference type="EMBL" id="RSH82144.1"/>
    </source>
</evidence>
<keyword evidence="9" id="KW-0413">Isomerase</keyword>
<name>A0A427XTI2_9TREE</name>
<dbReference type="UniPathway" id="UPA00768"/>
<dbReference type="PANTHER" id="PTHR10868">
    <property type="entry name" value="SIGMA 1-TYPE OPIOID RECEPTOR-RELATED"/>
    <property type="match status" value="1"/>
</dbReference>
<dbReference type="STRING" id="1890683.A0A427XTI2"/>
<gene>
    <name evidence="9" type="primary">ERG2</name>
    <name evidence="9" type="ORF">EHS25_006077</name>
</gene>
<evidence type="ECO:0000256" key="7">
    <source>
        <dbReference type="ARBA" id="ARBA00029435"/>
    </source>
</evidence>
<dbReference type="GO" id="GO:0006696">
    <property type="term" value="P:ergosterol biosynthetic process"/>
    <property type="evidence" value="ECO:0007669"/>
    <property type="project" value="TreeGrafter"/>
</dbReference>
<comment type="caution">
    <text evidence="9">The sequence shown here is derived from an EMBL/GenBank/DDBJ whole genome shotgun (WGS) entry which is preliminary data.</text>
</comment>
<evidence type="ECO:0000256" key="8">
    <source>
        <dbReference type="SAM" id="Phobius"/>
    </source>
</evidence>
<evidence type="ECO:0000256" key="3">
    <source>
        <dbReference type="ARBA" id="ARBA00022692"/>
    </source>
</evidence>
<dbReference type="Pfam" id="PF04622">
    <property type="entry name" value="ERG2_Sigma1R"/>
    <property type="match status" value="2"/>
</dbReference>
<reference evidence="9 10" key="1">
    <citation type="submission" date="2018-11" db="EMBL/GenBank/DDBJ databases">
        <title>Genome sequence of Saitozyma podzolica DSM 27192.</title>
        <authorList>
            <person name="Aliyu H."/>
            <person name="Gorte O."/>
            <person name="Ochsenreither K."/>
        </authorList>
    </citation>
    <scope>NUCLEOTIDE SEQUENCE [LARGE SCALE GENOMIC DNA]</scope>
    <source>
        <strain evidence="9 10">DSM 27192</strain>
    </source>
</reference>
<feature type="transmembrane region" description="Helical" evidence="8">
    <location>
        <begin position="67"/>
        <end position="87"/>
    </location>
</feature>
<keyword evidence="10" id="KW-1185">Reference proteome</keyword>
<evidence type="ECO:0000256" key="2">
    <source>
        <dbReference type="ARBA" id="ARBA00007141"/>
    </source>
</evidence>
<comment type="subcellular location">
    <subcellularLocation>
        <location evidence="1">Endoplasmic reticulum membrane</location>
    </subcellularLocation>
</comment>
<keyword evidence="6 8" id="KW-0472">Membrane</keyword>
<dbReference type="AlphaFoldDB" id="A0A427XTI2"/>
<proteinExistence type="inferred from homology"/>
<dbReference type="OrthoDB" id="347124at2759"/>
<feature type="transmembrane region" description="Helical" evidence="8">
    <location>
        <begin position="20"/>
        <end position="47"/>
    </location>
</feature>
<sequence length="370" mass="39814">MATSTKSSSSAPASSAASRWSFRALLLAGFIGLCSYLNSINVSVLGIALGCTRTRLSACDTSISTSFLLRLLLHLSPVVCCLTAYPYSTSCARPPPPLPSLIQPLSGNAHSLPRPFPSSYSPVSSTSSPPSPQLTPQSRFYLLTPSSLHASVLTSLSAASAAGASGNASVIIDTLITQLVADHPQMSFATDYKNKREWVFNNAGGAMGSMFILHASITEAMRVDIICTSRPFSSAHSTLLACLSKDVQLTPPRYLIIFGSAVGTEGHSGRHTADDYFHILTGRQTAYEAGDLTREIYNPGDVHHMKRGVVKQYAMEPESWALEYAAGWIPLMLPFGFADSMFSTLDVQTLYHTVRITAREMIKNLLIGKI</sequence>
<evidence type="ECO:0000313" key="10">
    <source>
        <dbReference type="Proteomes" id="UP000279259"/>
    </source>
</evidence>
<accession>A0A427XTI2</accession>
<dbReference type="GO" id="GO:0016853">
    <property type="term" value="F:isomerase activity"/>
    <property type="evidence" value="ECO:0007669"/>
    <property type="project" value="UniProtKB-KW"/>
</dbReference>